<evidence type="ECO:0000256" key="7">
    <source>
        <dbReference type="PIRSR" id="PIRSR016262-2"/>
    </source>
</evidence>
<evidence type="ECO:0000259" key="9">
    <source>
        <dbReference type="PROSITE" id="PS51733"/>
    </source>
</evidence>
<dbReference type="InterPro" id="IPR004143">
    <property type="entry name" value="BPL_LPL_catalytic"/>
</dbReference>
<evidence type="ECO:0000256" key="8">
    <source>
        <dbReference type="PIRSR" id="PIRSR016262-3"/>
    </source>
</evidence>
<dbReference type="EC" id="2.3.1.181" evidence="5"/>
<dbReference type="Gene3D" id="3.30.930.10">
    <property type="entry name" value="Bira Bifunctional Protein, Domain 2"/>
    <property type="match status" value="1"/>
</dbReference>
<dbReference type="PANTHER" id="PTHR10993:SF7">
    <property type="entry name" value="LIPOYLTRANSFERASE 2, MITOCHONDRIAL-RELATED"/>
    <property type="match status" value="1"/>
</dbReference>
<evidence type="ECO:0000256" key="4">
    <source>
        <dbReference type="ARBA" id="ARBA00024732"/>
    </source>
</evidence>
<dbReference type="GO" id="GO:0009249">
    <property type="term" value="P:protein lipoylation"/>
    <property type="evidence" value="ECO:0007669"/>
    <property type="project" value="InterPro"/>
</dbReference>
<dbReference type="PANTHER" id="PTHR10993">
    <property type="entry name" value="OCTANOYLTRANSFERASE"/>
    <property type="match status" value="1"/>
</dbReference>
<dbReference type="UniPathway" id="UPA00538">
    <property type="reaction ID" value="UER00592"/>
</dbReference>
<dbReference type="Proteomes" id="UP000239425">
    <property type="component" value="Unassembled WGS sequence"/>
</dbReference>
<dbReference type="InterPro" id="IPR045864">
    <property type="entry name" value="aa-tRNA-synth_II/BPL/LPL"/>
</dbReference>
<accession>A0A2S5RI18</accession>
<evidence type="ECO:0000313" key="10">
    <source>
        <dbReference type="EMBL" id="PPE06917.1"/>
    </source>
</evidence>
<dbReference type="OrthoDB" id="9787061at2"/>
<reference evidence="10 11" key="1">
    <citation type="submission" date="2017-11" db="EMBL/GenBank/DDBJ databases">
        <title>Comparative genomic analysis of Holospora spp., intranuclear symbionts of paramecia.</title>
        <authorList>
            <person name="Garushyants S.K."/>
            <person name="Beliavskaya A."/>
            <person name="Malko D.B."/>
            <person name="Logacheva M.D."/>
            <person name="Rautian M.S."/>
            <person name="Gelfand M.S."/>
        </authorList>
    </citation>
    <scope>NUCLEOTIDE SEQUENCE [LARGE SCALE GENOMIC DNA]</scope>
    <source>
        <strain evidence="11">02AZ16</strain>
    </source>
</reference>
<dbReference type="Pfam" id="PF21948">
    <property type="entry name" value="LplA-B_cat"/>
    <property type="match status" value="1"/>
</dbReference>
<proteinExistence type="inferred from homology"/>
<dbReference type="PROSITE" id="PS51733">
    <property type="entry name" value="BPL_LPL_CATALYTIC"/>
    <property type="match status" value="1"/>
</dbReference>
<comment type="caution">
    <text evidence="10">The sequence shown here is derived from an EMBL/GenBank/DDBJ whole genome shotgun (WGS) entry which is preliminary data.</text>
</comment>
<sequence length="204" mass="23701">MRAPVLHCYRWKQNQSYINVYNAMTHYAQDVARELCCEALWILSHTPVYTLGANAPWPLLYDSTIPVYRTGRGGLITFHGPEQRMIYPFIHVKYREFRVTEYVNTLEQWIIRLLISLGIQGQQVSERRGVWVHDKKIASLGIQIKQHIAFHGMALNLYTPSNAFLKISPCGLQKKFGITSLEQLGAHLHQEEIDGLIWKYCPFR</sequence>
<evidence type="ECO:0000256" key="5">
    <source>
        <dbReference type="PIRNR" id="PIRNR016262"/>
    </source>
</evidence>
<feature type="domain" description="BPL/LPL catalytic" evidence="9">
    <location>
        <begin position="34"/>
        <end position="204"/>
    </location>
</feature>
<evidence type="ECO:0000256" key="3">
    <source>
        <dbReference type="ARBA" id="ARBA00023315"/>
    </source>
</evidence>
<dbReference type="AlphaFoldDB" id="A0A2S5RI18"/>
<dbReference type="GO" id="GO:0033819">
    <property type="term" value="F:lipoyl(octanoyl) transferase activity"/>
    <property type="evidence" value="ECO:0007669"/>
    <property type="project" value="UniProtKB-EC"/>
</dbReference>
<dbReference type="EMBL" id="PHHC01000013">
    <property type="protein sequence ID" value="PPE06917.1"/>
    <property type="molecule type" value="Genomic_DNA"/>
</dbReference>
<feature type="site" description="Lowers pKa of active site Cys" evidence="8">
    <location>
        <position position="136"/>
    </location>
</feature>
<feature type="binding site" evidence="7">
    <location>
        <begin position="139"/>
        <end position="141"/>
    </location>
    <ligand>
        <name>substrate</name>
    </ligand>
</feature>
<keyword evidence="11" id="KW-1185">Reference proteome</keyword>
<protein>
    <recommendedName>
        <fullName evidence="5">Octanoyltransferase</fullName>
        <ecNumber evidence="5">2.3.1.181</ecNumber>
    </recommendedName>
</protein>
<feature type="binding site" evidence="7">
    <location>
        <begin position="152"/>
        <end position="154"/>
    </location>
    <ligand>
        <name>substrate</name>
    </ligand>
</feature>
<keyword evidence="3 5" id="KW-0012">Acyltransferase</keyword>
<gene>
    <name evidence="10" type="ORF">HCUR_00069</name>
</gene>
<name>A0A2S5RI18_9PROT</name>
<evidence type="ECO:0000313" key="11">
    <source>
        <dbReference type="Proteomes" id="UP000239425"/>
    </source>
</evidence>
<comment type="pathway">
    <text evidence="1 5">Protein modification; protein lipoylation via endogenous pathway; protein N(6)-(lipoyl)lysine from octanoyl-[acyl-carrier-protein]: step 1/2.</text>
</comment>
<dbReference type="NCBIfam" id="TIGR00214">
    <property type="entry name" value="lipB"/>
    <property type="match status" value="1"/>
</dbReference>
<evidence type="ECO:0000256" key="1">
    <source>
        <dbReference type="ARBA" id="ARBA00004821"/>
    </source>
</evidence>
<dbReference type="PIRSF" id="PIRSF016262">
    <property type="entry name" value="LPLase"/>
    <property type="match status" value="1"/>
</dbReference>
<comment type="function">
    <text evidence="4 5">Catalyzes the transfer of endogenously produced octanoic acid from octanoyl-acyl-carrier-protein onto the lipoyl domains of lipoate-dependent enzymes. Lipoyl-ACP can also act as a substrate although octanoyl-ACP is likely to be the physiological substrate.</text>
</comment>
<evidence type="ECO:0000256" key="2">
    <source>
        <dbReference type="ARBA" id="ARBA00022679"/>
    </source>
</evidence>
<keyword evidence="2 5" id="KW-0808">Transferase</keyword>
<comment type="catalytic activity">
    <reaction evidence="5">
        <text>octanoyl-[ACP] + L-lysyl-[protein] = N(6)-octanoyl-L-lysyl-[protein] + holo-[ACP] + H(+)</text>
        <dbReference type="Rhea" id="RHEA:17665"/>
        <dbReference type="Rhea" id="RHEA-COMP:9636"/>
        <dbReference type="Rhea" id="RHEA-COMP:9685"/>
        <dbReference type="Rhea" id="RHEA-COMP:9752"/>
        <dbReference type="Rhea" id="RHEA-COMP:9928"/>
        <dbReference type="ChEBI" id="CHEBI:15378"/>
        <dbReference type="ChEBI" id="CHEBI:29969"/>
        <dbReference type="ChEBI" id="CHEBI:64479"/>
        <dbReference type="ChEBI" id="CHEBI:78463"/>
        <dbReference type="ChEBI" id="CHEBI:78809"/>
        <dbReference type="EC" id="2.3.1.181"/>
    </reaction>
</comment>
<dbReference type="InterPro" id="IPR000544">
    <property type="entry name" value="Octanoyltransferase"/>
</dbReference>
<dbReference type="RefSeq" id="WP_104206266.1">
    <property type="nucleotide sequence ID" value="NZ_PHHC01000013.1"/>
</dbReference>
<organism evidence="10 11">
    <name type="scientific">Holospora curviuscula</name>
    <dbReference type="NCBI Taxonomy" id="1082868"/>
    <lineage>
        <taxon>Bacteria</taxon>
        <taxon>Pseudomonadati</taxon>
        <taxon>Pseudomonadota</taxon>
        <taxon>Alphaproteobacteria</taxon>
        <taxon>Holosporales</taxon>
        <taxon>Holosporaceae</taxon>
        <taxon>Holospora</taxon>
    </lineage>
</organism>
<comment type="similarity">
    <text evidence="5">Belongs to the LipB family.</text>
</comment>
<feature type="active site" description="Acyl-thioester intermediate" evidence="6">
    <location>
        <position position="170"/>
    </location>
</feature>
<dbReference type="SUPFAM" id="SSF55681">
    <property type="entry name" value="Class II aaRS and biotin synthetases"/>
    <property type="match status" value="1"/>
</dbReference>
<evidence type="ECO:0000256" key="6">
    <source>
        <dbReference type="PIRSR" id="PIRSR016262-1"/>
    </source>
</evidence>
<feature type="binding site" evidence="7">
    <location>
        <begin position="72"/>
        <end position="79"/>
    </location>
    <ligand>
        <name>substrate</name>
    </ligand>
</feature>